<accession>A0ACB8XE10</accession>
<reference evidence="2" key="1">
    <citation type="journal article" date="2022" name="Mol. Ecol. Resour.">
        <title>The genomes of chicory, endive, great burdock and yacon provide insights into Asteraceae palaeo-polyploidization history and plant inulin production.</title>
        <authorList>
            <person name="Fan W."/>
            <person name="Wang S."/>
            <person name="Wang H."/>
            <person name="Wang A."/>
            <person name="Jiang F."/>
            <person name="Liu H."/>
            <person name="Zhao H."/>
            <person name="Xu D."/>
            <person name="Zhang Y."/>
        </authorList>
    </citation>
    <scope>NUCLEOTIDE SEQUENCE [LARGE SCALE GENOMIC DNA]</scope>
    <source>
        <strain evidence="2">cv. Niubang</strain>
    </source>
</reference>
<gene>
    <name evidence="1" type="ORF">L6452_43545</name>
</gene>
<organism evidence="1 2">
    <name type="scientific">Arctium lappa</name>
    <name type="common">Greater burdock</name>
    <name type="synonym">Lappa major</name>
    <dbReference type="NCBI Taxonomy" id="4217"/>
    <lineage>
        <taxon>Eukaryota</taxon>
        <taxon>Viridiplantae</taxon>
        <taxon>Streptophyta</taxon>
        <taxon>Embryophyta</taxon>
        <taxon>Tracheophyta</taxon>
        <taxon>Spermatophyta</taxon>
        <taxon>Magnoliopsida</taxon>
        <taxon>eudicotyledons</taxon>
        <taxon>Gunneridae</taxon>
        <taxon>Pentapetalae</taxon>
        <taxon>asterids</taxon>
        <taxon>campanulids</taxon>
        <taxon>Asterales</taxon>
        <taxon>Asteraceae</taxon>
        <taxon>Carduoideae</taxon>
        <taxon>Cardueae</taxon>
        <taxon>Arctiinae</taxon>
        <taxon>Arctium</taxon>
    </lineage>
</organism>
<keyword evidence="2" id="KW-1185">Reference proteome</keyword>
<comment type="caution">
    <text evidence="1">The sequence shown here is derived from an EMBL/GenBank/DDBJ whole genome shotgun (WGS) entry which is preliminary data.</text>
</comment>
<dbReference type="Proteomes" id="UP001055879">
    <property type="component" value="Linkage Group LG18"/>
</dbReference>
<evidence type="ECO:0000313" key="2">
    <source>
        <dbReference type="Proteomes" id="UP001055879"/>
    </source>
</evidence>
<sequence>MAWSKSRRIVGSEADAATVVYSSQTSVAARSLRHYGFFFLFFPALLLVCLMYVVLYKLYLEFETFFCCKNLCLDSLWFGIALVVLDVTDHPVLDL</sequence>
<name>A0ACB8XE10_ARCLA</name>
<proteinExistence type="predicted"/>
<reference evidence="1 2" key="2">
    <citation type="journal article" date="2022" name="Mol. Ecol. Resour.">
        <title>The genomes of chicory, endive, great burdock and yacon provide insights into Asteraceae paleo-polyploidization history and plant inulin production.</title>
        <authorList>
            <person name="Fan W."/>
            <person name="Wang S."/>
            <person name="Wang H."/>
            <person name="Wang A."/>
            <person name="Jiang F."/>
            <person name="Liu H."/>
            <person name="Zhao H."/>
            <person name="Xu D."/>
            <person name="Zhang Y."/>
        </authorList>
    </citation>
    <scope>NUCLEOTIDE SEQUENCE [LARGE SCALE GENOMIC DNA]</scope>
    <source>
        <strain evidence="2">cv. Niubang</strain>
    </source>
</reference>
<protein>
    <submittedName>
        <fullName evidence="1">Uncharacterized protein</fullName>
    </submittedName>
</protein>
<evidence type="ECO:0000313" key="1">
    <source>
        <dbReference type="EMBL" id="KAI3664932.1"/>
    </source>
</evidence>
<dbReference type="EMBL" id="CM042064">
    <property type="protein sequence ID" value="KAI3664932.1"/>
    <property type="molecule type" value="Genomic_DNA"/>
</dbReference>